<reference evidence="3 4" key="1">
    <citation type="submission" date="2024-09" db="EMBL/GenBank/DDBJ databases">
        <title>Floridaenema gen nov. (Aerosakkonemataceae, Aerosakkonematales ord. nov., Cyanobacteria) from benthic tropical and subtropical fresh waters, with the description of four new species.</title>
        <authorList>
            <person name="Moretto J.A."/>
            <person name="Berthold D.E."/>
            <person name="Lefler F.W."/>
            <person name="Huang I.-S."/>
            <person name="Laughinghouse H. IV."/>
        </authorList>
    </citation>
    <scope>NUCLEOTIDE SEQUENCE [LARGE SCALE GENOMIC DNA]</scope>
    <source>
        <strain evidence="3 4">BLCC-F46</strain>
    </source>
</reference>
<dbReference type="NCBIfam" id="TIGR03793">
    <property type="entry name" value="leader_NHLP"/>
    <property type="match status" value="2"/>
</dbReference>
<proteinExistence type="predicted"/>
<dbReference type="InterPro" id="IPR022513">
    <property type="entry name" value="TOMM_pelo"/>
</dbReference>
<comment type="caution">
    <text evidence="3">The sequence shown here is derived from an EMBL/GenBank/DDBJ whole genome shotgun (WGS) entry which is preliminary data.</text>
</comment>
<evidence type="ECO:0000313" key="3">
    <source>
        <dbReference type="EMBL" id="MFB2876325.1"/>
    </source>
</evidence>
<protein>
    <submittedName>
        <fullName evidence="3">NHLP leader peptide family RiPP</fullName>
    </submittedName>
</protein>
<name>A0ABV4X0P3_9CYAN</name>
<sequence length="231" mass="25688">MVEIKAQLIKLALQDSEFRNRLIVDPKGAIAKAGLDVPTETQITVMKETPNHHYLVLPPLELLEGKLEEDFSHEQLKINEEVQTPASFSSTDPTGHILETQVQLLTRILRDSEFRNRLIADPKGVMAEKGLNVPADVQVTVLQETPSHYYLVLPAFDFPELEAGRELSDEELEFVAGGMSNEAFDLLMSTVSLASDIAAVANPFTAIPAFYCMVYDVGERVAHWKNAQTPK</sequence>
<organism evidence="3 4">
    <name type="scientific">Floridaenema aerugineum BLCC-F46</name>
    <dbReference type="NCBI Taxonomy" id="3153654"/>
    <lineage>
        <taxon>Bacteria</taxon>
        <taxon>Bacillati</taxon>
        <taxon>Cyanobacteriota</taxon>
        <taxon>Cyanophyceae</taxon>
        <taxon>Oscillatoriophycideae</taxon>
        <taxon>Aerosakkonematales</taxon>
        <taxon>Aerosakkonemataceae</taxon>
        <taxon>Floridanema</taxon>
        <taxon>Floridanema aerugineum</taxon>
    </lineage>
</organism>
<feature type="domain" description="Nitrile hydratase alpha/Thiocyanate hydrolase gamma" evidence="2">
    <location>
        <begin position="15"/>
        <end position="59"/>
    </location>
</feature>
<dbReference type="Proteomes" id="UP001576774">
    <property type="component" value="Unassembled WGS sequence"/>
</dbReference>
<evidence type="ECO:0000313" key="4">
    <source>
        <dbReference type="Proteomes" id="UP001576774"/>
    </source>
</evidence>
<evidence type="ECO:0000256" key="1">
    <source>
        <dbReference type="ARBA" id="ARBA00022723"/>
    </source>
</evidence>
<dbReference type="RefSeq" id="WP_413269462.1">
    <property type="nucleotide sequence ID" value="NZ_JBHFNQ010000047.1"/>
</dbReference>
<dbReference type="SUPFAM" id="SSF56209">
    <property type="entry name" value="Nitrile hydratase alpha chain"/>
    <property type="match status" value="2"/>
</dbReference>
<keyword evidence="4" id="KW-1185">Reference proteome</keyword>
<dbReference type="Pfam" id="PF02979">
    <property type="entry name" value="NHase_alpha"/>
    <property type="match status" value="2"/>
</dbReference>
<dbReference type="InterPro" id="IPR004232">
    <property type="entry name" value="CN_Hdrtase_a/SCN_Hdrlase_g"/>
</dbReference>
<accession>A0ABV4X0P3</accession>
<evidence type="ECO:0000259" key="2">
    <source>
        <dbReference type="Pfam" id="PF02979"/>
    </source>
</evidence>
<dbReference type="InterPro" id="IPR036648">
    <property type="entry name" value="CN_Hdrase_a/SCN_Hdrase_g_sf"/>
</dbReference>
<feature type="domain" description="Nitrile hydratase alpha/Thiocyanate hydrolase gamma" evidence="2">
    <location>
        <begin position="110"/>
        <end position="155"/>
    </location>
</feature>
<dbReference type="Gene3D" id="3.90.330.10">
    <property type="entry name" value="Nitrile hydratase alpha /Thiocyanate hydrolase gamma"/>
    <property type="match status" value="2"/>
</dbReference>
<keyword evidence="1" id="KW-0479">Metal-binding</keyword>
<gene>
    <name evidence="3" type="ORF">ACE1CC_05485</name>
</gene>
<dbReference type="EMBL" id="JBHFNQ010000047">
    <property type="protein sequence ID" value="MFB2876325.1"/>
    <property type="molecule type" value="Genomic_DNA"/>
</dbReference>